<keyword evidence="2" id="KW-1133">Transmembrane helix</keyword>
<feature type="compositionally biased region" description="Basic and acidic residues" evidence="1">
    <location>
        <begin position="150"/>
        <end position="163"/>
    </location>
</feature>
<feature type="compositionally biased region" description="Polar residues" evidence="1">
    <location>
        <begin position="164"/>
        <end position="174"/>
    </location>
</feature>
<gene>
    <name evidence="3" type="ORF">EC910_14911</name>
</gene>
<feature type="transmembrane region" description="Helical" evidence="2">
    <location>
        <begin position="103"/>
        <end position="123"/>
    </location>
</feature>
<sequence>MVSLLKKKLLLSKWREFVKFVSENFDLCNSDSLEELNEKKKELAMLDLETIKDVINRTSAINKAFYDLSKGFPVIASVILFMFTFVLKDYMLIIFHAKYVNELPSVIALFGLVFITVIFSWAFKAIITSQNRNYLLSQFESMLVDIKEQKEKEEEEQKKKENDSVSNLKNTFAK</sequence>
<accession>A0A4R4AUD3</accession>
<evidence type="ECO:0000256" key="1">
    <source>
        <dbReference type="SAM" id="MobiDB-lite"/>
    </source>
</evidence>
<keyword evidence="2" id="KW-0472">Membrane</keyword>
<evidence type="ECO:0000313" key="4">
    <source>
        <dbReference type="Proteomes" id="UP000295285"/>
    </source>
</evidence>
<dbReference type="EMBL" id="SMDG01000049">
    <property type="protein sequence ID" value="TCW43600.1"/>
    <property type="molecule type" value="Genomic_DNA"/>
</dbReference>
<organism evidence="3 4">
    <name type="scientific">Bacillus thuringiensis</name>
    <dbReference type="NCBI Taxonomy" id="1428"/>
    <lineage>
        <taxon>Bacteria</taxon>
        <taxon>Bacillati</taxon>
        <taxon>Bacillota</taxon>
        <taxon>Bacilli</taxon>
        <taxon>Bacillales</taxon>
        <taxon>Bacillaceae</taxon>
        <taxon>Bacillus</taxon>
        <taxon>Bacillus cereus group</taxon>
    </lineage>
</organism>
<proteinExistence type="predicted"/>
<comment type="caution">
    <text evidence="3">The sequence shown here is derived from an EMBL/GenBank/DDBJ whole genome shotgun (WGS) entry which is preliminary data.</text>
</comment>
<protein>
    <submittedName>
        <fullName evidence="3">Uncharacterized protein</fullName>
    </submittedName>
</protein>
<name>A0A4R4AUD3_BACTU</name>
<feature type="transmembrane region" description="Helical" evidence="2">
    <location>
        <begin position="72"/>
        <end position="97"/>
    </location>
</feature>
<dbReference type="AlphaFoldDB" id="A0A4R4AUD3"/>
<dbReference type="RefSeq" id="WP_050224796.1">
    <property type="nucleotide sequence ID" value="NZ_SMDF01000050.1"/>
</dbReference>
<evidence type="ECO:0000313" key="3">
    <source>
        <dbReference type="EMBL" id="TCW43600.1"/>
    </source>
</evidence>
<feature type="region of interest" description="Disordered" evidence="1">
    <location>
        <begin position="150"/>
        <end position="174"/>
    </location>
</feature>
<dbReference type="Proteomes" id="UP000295285">
    <property type="component" value="Unassembled WGS sequence"/>
</dbReference>
<keyword evidence="2" id="KW-0812">Transmembrane</keyword>
<evidence type="ECO:0000256" key="2">
    <source>
        <dbReference type="SAM" id="Phobius"/>
    </source>
</evidence>
<reference evidence="3 4" key="1">
    <citation type="submission" date="2019-03" db="EMBL/GenBank/DDBJ databases">
        <title>Above-ground endophytic microbial communities from plants in different locations in the United States.</title>
        <authorList>
            <person name="Frank C."/>
        </authorList>
    </citation>
    <scope>NUCLEOTIDE SEQUENCE [LARGE SCALE GENOMIC DNA]</scope>
    <source>
        <strain evidence="3 4">LP_2_YM</strain>
    </source>
</reference>